<feature type="transmembrane region" description="Helical" evidence="2">
    <location>
        <begin position="411"/>
        <end position="431"/>
    </location>
</feature>
<gene>
    <name evidence="4" type="ORF">C9I98_01380</name>
</gene>
<proteinExistence type="predicted"/>
<comment type="caution">
    <text evidence="4">The sequence shown here is derived from an EMBL/GenBank/DDBJ whole genome shotgun (WGS) entry which is preliminary data.</text>
</comment>
<dbReference type="Proteomes" id="UP000241771">
    <property type="component" value="Unassembled WGS sequence"/>
</dbReference>
<keyword evidence="1" id="KW-1003">Cell membrane</keyword>
<evidence type="ECO:0000256" key="1">
    <source>
        <dbReference type="RuleBase" id="RU369079"/>
    </source>
</evidence>
<protein>
    <submittedName>
        <fullName evidence="4">C4-dicarboxylate ABC transporter permease</fullName>
    </submittedName>
</protein>
<keyword evidence="1" id="KW-0997">Cell inner membrane</keyword>
<keyword evidence="5" id="KW-1185">Reference proteome</keyword>
<keyword evidence="2" id="KW-0812">Transmembrane</keyword>
<organism evidence="4 5">
    <name type="scientific">Photobacterium sanctipauli</name>
    <dbReference type="NCBI Taxonomy" id="1342794"/>
    <lineage>
        <taxon>Bacteria</taxon>
        <taxon>Pseudomonadati</taxon>
        <taxon>Pseudomonadota</taxon>
        <taxon>Gammaproteobacteria</taxon>
        <taxon>Vibrionales</taxon>
        <taxon>Vibrionaceae</taxon>
        <taxon>Photobacterium</taxon>
    </lineage>
</organism>
<feature type="transmembrane region" description="Helical" evidence="2">
    <location>
        <begin position="598"/>
        <end position="631"/>
    </location>
</feature>
<accession>A0A2T3P099</accession>
<comment type="subcellular location">
    <subcellularLocation>
        <location evidence="1">Cell inner membrane</location>
        <topology evidence="1">Multi-pass membrane protein</topology>
    </subcellularLocation>
</comment>
<evidence type="ECO:0000256" key="2">
    <source>
        <dbReference type="SAM" id="Phobius"/>
    </source>
</evidence>
<dbReference type="GO" id="GO:0005886">
    <property type="term" value="C:plasma membrane"/>
    <property type="evidence" value="ECO:0007669"/>
    <property type="project" value="UniProtKB-SubCell"/>
</dbReference>
<reference evidence="4 5" key="1">
    <citation type="submission" date="2018-01" db="EMBL/GenBank/DDBJ databases">
        <title>Whole genome sequencing of Histamine producing bacteria.</title>
        <authorList>
            <person name="Butler K."/>
        </authorList>
    </citation>
    <scope>NUCLEOTIDE SEQUENCE [LARGE SCALE GENOMIC DNA]</scope>
    <source>
        <strain evidence="4 5">DSM 100436</strain>
    </source>
</reference>
<feature type="transmembrane region" description="Helical" evidence="2">
    <location>
        <begin position="451"/>
        <end position="478"/>
    </location>
</feature>
<feature type="transmembrane region" description="Helical" evidence="2">
    <location>
        <begin position="21"/>
        <end position="43"/>
    </location>
</feature>
<sequence>MATDVKEPQPQQTDFQRLLMLFIMGWAVVGTCFHFYSAFIGYLEPRTQRSIHLLFLLPLIFLVTPGRKSNAGRGDFYLPSWSGMLLFLVAIVPFAYSWMDAERINYRLEGVDEILPIEMLMGTVATVLIVEAIRRAVSPVLAGLVAVSIGYLFVTDYMPGVLHYRPIGFDEIVETLFLMNGQGILGSITGIAATMVAIFIAFGAFMEASGTGRLFTNGGEMIAGRYAGGPAKVSVVTSAFFGTMSGSASSNVFTTGSFTIPMMKRIGYRPQVAAGIETAASVGGQSAPPIMGAGAFIMAEMTNTPYSDIIVAAVLGSFCFFSLVFISVHLEAKKNNLKGMDPADLPTLKDIAKDLHLLLPIVVLVALLMMRYSPHTAALYSIVATLVITSLRRSSRFDLKKLVNVMYKAGVNTAPIAIACAGAGIIVGVLTKTGLVVSIGGIISDVSGGSLWLAALILMFVTLVMGMGVPTTAAYVITSAIGAPMLINEFGVPVLAAHMFVFYFAILADATPPVSIASYAAASIARCNPLVTGLHASRMAIAGYIVGLSYLFVPEMRMEGEVHNIIGHLIAIIGGLTLVAGAITGYLGGRLNMVMRGALILVGLFLALYSELNLVVRVIAVLTVLAGLVYVPKLTRKEMKQELS</sequence>
<keyword evidence="2" id="KW-0472">Membrane</keyword>
<feature type="transmembrane region" description="Helical" evidence="2">
    <location>
        <begin position="309"/>
        <end position="330"/>
    </location>
</feature>
<feature type="transmembrane region" description="Helical" evidence="2">
    <location>
        <begin position="184"/>
        <end position="205"/>
    </location>
</feature>
<feature type="transmembrane region" description="Helical" evidence="2">
    <location>
        <begin position="140"/>
        <end position="164"/>
    </location>
</feature>
<dbReference type="InterPro" id="IPR010656">
    <property type="entry name" value="DctM"/>
</dbReference>
<dbReference type="PANTHER" id="PTHR43849">
    <property type="entry name" value="BLL3936 PROTEIN"/>
    <property type="match status" value="1"/>
</dbReference>
<evidence type="ECO:0000259" key="3">
    <source>
        <dbReference type="Pfam" id="PF06808"/>
    </source>
</evidence>
<feature type="transmembrane region" description="Helical" evidence="2">
    <location>
        <begin position="78"/>
        <end position="99"/>
    </location>
</feature>
<dbReference type="Pfam" id="PF06808">
    <property type="entry name" value="DctM"/>
    <property type="match status" value="1"/>
</dbReference>
<dbReference type="RefSeq" id="WP_107271466.1">
    <property type="nucleotide sequence ID" value="NZ_PYMA01000001.1"/>
</dbReference>
<dbReference type="AlphaFoldDB" id="A0A2T3P099"/>
<dbReference type="PANTHER" id="PTHR43849:SF2">
    <property type="entry name" value="BLL3936 PROTEIN"/>
    <property type="match status" value="1"/>
</dbReference>
<evidence type="ECO:0000313" key="5">
    <source>
        <dbReference type="Proteomes" id="UP000241771"/>
    </source>
</evidence>
<feature type="transmembrane region" description="Helical" evidence="2">
    <location>
        <begin position="490"/>
        <end position="508"/>
    </location>
</feature>
<keyword evidence="2" id="KW-1133">Transmembrane helix</keyword>
<dbReference type="InterPro" id="IPR011853">
    <property type="entry name" value="TRAP_DctM-Dct_fused"/>
</dbReference>
<feature type="transmembrane region" description="Helical" evidence="2">
    <location>
        <begin position="351"/>
        <end position="369"/>
    </location>
</feature>
<feature type="transmembrane region" description="Helical" evidence="2">
    <location>
        <begin position="536"/>
        <end position="553"/>
    </location>
</feature>
<comment type="function">
    <text evidence="1">Part of the tripartite ATP-independent periplasmic (TRAP) transport system.</text>
</comment>
<keyword evidence="1" id="KW-0813">Transport</keyword>
<feature type="domain" description="TRAP C4-dicarboxylate transport system permease DctM subunit" evidence="3">
    <location>
        <begin position="125"/>
        <end position="545"/>
    </location>
</feature>
<feature type="transmembrane region" description="Helical" evidence="2">
    <location>
        <begin position="49"/>
        <end position="66"/>
    </location>
</feature>
<name>A0A2T3P099_9GAMM</name>
<dbReference type="EMBL" id="PYMA01000001">
    <property type="protein sequence ID" value="PSW21945.1"/>
    <property type="molecule type" value="Genomic_DNA"/>
</dbReference>
<evidence type="ECO:0000313" key="4">
    <source>
        <dbReference type="EMBL" id="PSW21945.1"/>
    </source>
</evidence>
<feature type="transmembrane region" description="Helical" evidence="2">
    <location>
        <begin position="565"/>
        <end position="586"/>
    </location>
</feature>
<dbReference type="GO" id="GO:0022857">
    <property type="term" value="F:transmembrane transporter activity"/>
    <property type="evidence" value="ECO:0007669"/>
    <property type="project" value="UniProtKB-UniRule"/>
</dbReference>
<dbReference type="NCBIfam" id="TIGR02123">
    <property type="entry name" value="TRAP_fused"/>
    <property type="match status" value="1"/>
</dbReference>